<organism evidence="1 2">
    <name type="scientific">Odinarchaeota yellowstonii (strain LCB_4)</name>
    <dbReference type="NCBI Taxonomy" id="1841599"/>
    <lineage>
        <taxon>Archaea</taxon>
        <taxon>Promethearchaeati</taxon>
        <taxon>Candidatus Odinarchaeota</taxon>
        <taxon>Candidatus Odinarchaeia</taxon>
        <taxon>Candidatus Odinarchaeales</taxon>
        <taxon>Candidatus Odinarchaeaceae</taxon>
        <taxon>Candidatus Odinarchaeum</taxon>
    </lineage>
</organism>
<dbReference type="AlphaFoldDB" id="A0AAF0D2Z3"/>
<accession>A0AAF0D2Z3</accession>
<reference evidence="1" key="1">
    <citation type="journal article" date="2017" name="Nature">
        <title>Asgard archaea illuminate the origin of eukaryotic cellular complexity.</title>
        <authorList>
            <person name="Zaremba-Niedzwiedzka K."/>
            <person name="Caceres E.F."/>
            <person name="Saw J.H."/>
            <person name="Backstrom D."/>
            <person name="Juzokaite L."/>
            <person name="Vancaester E."/>
            <person name="Seitz K.W."/>
            <person name="Anantharaman K."/>
            <person name="Starnawski P."/>
            <person name="Kjeldsen K.U."/>
            <person name="Scott M.B."/>
            <person name="Nunoura T."/>
            <person name="Banfield J.F."/>
            <person name="Schramm A."/>
            <person name="Baker B.J."/>
            <person name="Spang A."/>
            <person name="Ettema T.J.G."/>
        </authorList>
    </citation>
    <scope>NUCLEOTIDE SEQUENCE</scope>
    <source>
        <strain evidence="1">LCB_4</strain>
    </source>
</reference>
<sequence length="632" mass="73902">MNSTPLILDSNFFIIGFKDDPDSLSEFISICEKHGYQLYTSLKVFQELDWRLRKRLLNRIRVLNIEKKEVDIFINANKEKLSLPPQRPDITLLILLNQLSNGLLVSSDLHLVQTVNLINNNSAALMGSAFLLKMIEEEHEGQLKYFLWQLREKIYNEEIRYSIHRKAFYDPVTRIKLIEQQSLDIIKNMSLSTSETYEWSTSEVNQLIELLNILKTDYPKFIQEINEGRYEALINSFNNIRKEIYNTLLLLNWQVEREESERLMRIVAPNLALLNYLTAICYVYMGGRDNLYNAFRRLESASGIIMLSPIPSKIYRELMISIHQFRMIVLILLKRYDEAVFYFSLFERKCDEWGFHKQFEVSKGIYYALINLNGGQLIEKISDVKYIKPVLRFLIDLAHQLFILNQVNEIKIILNQAFIFNMELKDENYFREIVNLALLLYYSTDRTDILLDLIKFAEGARSTLASINKSTMDFENILSEIKYRKIPLIPELSGKNIPMNNLPAPLLEWMTVYKIQDLSPKEDKILVFCRNWKLGLNILLNIFKDKLPRPINQGDGVKLGEGYYKILKSKKQINQRFNISLEITPERNNSKLYIQGSQGFKCVDLCDNSLLELTSPVEHKGITGILKSKLHL</sequence>
<dbReference type="InterPro" id="IPR029060">
    <property type="entry name" value="PIN-like_dom_sf"/>
</dbReference>
<dbReference type="EMBL" id="CP091871">
    <property type="protein sequence ID" value="WEU40731.1"/>
    <property type="molecule type" value="Genomic_DNA"/>
</dbReference>
<reference evidence="1" key="2">
    <citation type="journal article" date="2022" name="Nat. Microbiol.">
        <title>A closed Candidatus Odinarchaeum chromosome exposes Asgard archaeal viruses.</title>
        <authorList>
            <person name="Tamarit D."/>
            <person name="Caceres E.F."/>
            <person name="Krupovic M."/>
            <person name="Nijland R."/>
            <person name="Eme L."/>
            <person name="Robinson N.P."/>
            <person name="Ettema T.J.G."/>
        </authorList>
    </citation>
    <scope>NUCLEOTIDE SEQUENCE</scope>
    <source>
        <strain evidence="1">LCB_4</strain>
    </source>
</reference>
<dbReference type="KEGG" id="oyw:OdinLCB4_002060"/>
<protein>
    <recommendedName>
        <fullName evidence="3">PIN domain-containing protein</fullName>
    </recommendedName>
</protein>
<gene>
    <name evidence="1" type="ORF">OdinLCB4_002060</name>
</gene>
<evidence type="ECO:0000313" key="1">
    <source>
        <dbReference type="EMBL" id="WEU40731.1"/>
    </source>
</evidence>
<dbReference type="Proteomes" id="UP000186851">
    <property type="component" value="Chromosome"/>
</dbReference>
<proteinExistence type="predicted"/>
<evidence type="ECO:0000313" key="2">
    <source>
        <dbReference type="Proteomes" id="UP000186851"/>
    </source>
</evidence>
<dbReference type="SUPFAM" id="SSF88723">
    <property type="entry name" value="PIN domain-like"/>
    <property type="match status" value="1"/>
</dbReference>
<evidence type="ECO:0008006" key="3">
    <source>
        <dbReference type="Google" id="ProtNLM"/>
    </source>
</evidence>
<name>A0AAF0D2Z3_ODILC</name>